<name>A0A9D4A2I6_9ROSI</name>
<dbReference type="AlphaFoldDB" id="A0A9D4A2I6"/>
<evidence type="ECO:0000313" key="2">
    <source>
        <dbReference type="Proteomes" id="UP000828251"/>
    </source>
</evidence>
<evidence type="ECO:0000313" key="1">
    <source>
        <dbReference type="EMBL" id="KAH1082432.1"/>
    </source>
</evidence>
<protein>
    <submittedName>
        <fullName evidence="1">Uncharacterized protein</fullName>
    </submittedName>
</protein>
<comment type="caution">
    <text evidence="1">The sequence shown here is derived from an EMBL/GenBank/DDBJ whole genome shotgun (WGS) entry which is preliminary data.</text>
</comment>
<organism evidence="1 2">
    <name type="scientific">Gossypium stocksii</name>
    <dbReference type="NCBI Taxonomy" id="47602"/>
    <lineage>
        <taxon>Eukaryota</taxon>
        <taxon>Viridiplantae</taxon>
        <taxon>Streptophyta</taxon>
        <taxon>Embryophyta</taxon>
        <taxon>Tracheophyta</taxon>
        <taxon>Spermatophyta</taxon>
        <taxon>Magnoliopsida</taxon>
        <taxon>eudicotyledons</taxon>
        <taxon>Gunneridae</taxon>
        <taxon>Pentapetalae</taxon>
        <taxon>rosids</taxon>
        <taxon>malvids</taxon>
        <taxon>Malvales</taxon>
        <taxon>Malvaceae</taxon>
        <taxon>Malvoideae</taxon>
        <taxon>Gossypium</taxon>
    </lineage>
</organism>
<reference evidence="1 2" key="1">
    <citation type="journal article" date="2021" name="Plant Biotechnol. J.">
        <title>Multi-omics assisted identification of the key and species-specific regulatory components of drought-tolerant mechanisms in Gossypium stocksii.</title>
        <authorList>
            <person name="Yu D."/>
            <person name="Ke L."/>
            <person name="Zhang D."/>
            <person name="Wu Y."/>
            <person name="Sun Y."/>
            <person name="Mei J."/>
            <person name="Sun J."/>
            <person name="Sun Y."/>
        </authorList>
    </citation>
    <scope>NUCLEOTIDE SEQUENCE [LARGE SCALE GENOMIC DNA]</scope>
    <source>
        <strain evidence="2">cv. E1</strain>
        <tissue evidence="1">Leaf</tissue>
    </source>
</reference>
<keyword evidence="2" id="KW-1185">Reference proteome</keyword>
<dbReference type="OrthoDB" id="683469at2759"/>
<dbReference type="EMBL" id="JAIQCV010000007">
    <property type="protein sequence ID" value="KAH1082432.1"/>
    <property type="molecule type" value="Genomic_DNA"/>
</dbReference>
<sequence length="71" mass="8273">MKLSIDYKVAKYTSTLYVGECWKDGDGCGWRGWISTMVEYIPETIVDLETLPYRGPNGQLELAKRVFYRLF</sequence>
<dbReference type="Proteomes" id="UP000828251">
    <property type="component" value="Unassembled WGS sequence"/>
</dbReference>
<proteinExistence type="predicted"/>
<gene>
    <name evidence="1" type="ORF">J1N35_022193</name>
</gene>
<accession>A0A9D4A2I6</accession>